<dbReference type="AlphaFoldDB" id="R3WD10"/>
<keyword evidence="3" id="KW-1185">Reference proteome</keyword>
<evidence type="ECO:0000313" key="3">
    <source>
        <dbReference type="Proteomes" id="UP000013840"/>
    </source>
</evidence>
<sequence length="236" mass="27048">MSLEFRPTIKSINIASEDLTKITLEVKNGTLDGKYDDLRRFSGKTVNITIVPEYYSYSIPYDRSTNSPTQRYVVNNDGTIDFIKEEQTQLELDENGNVDLENQDFMVTKEIVDEFILAARSLEFPGRVNPRDVLHRLNDGESAADIAEDYEISEINLINGMENARAYYAPYADAWNKKRNEVVFEEKTEVSDEEETAEDNYSSEEQNVTEDESEGENEQSEIVTEDDDEDGEVDPY</sequence>
<dbReference type="PATRIC" id="fig|1158612.3.peg.1570"/>
<comment type="caution">
    <text evidence="2">The sequence shown here is derived from an EMBL/GenBank/DDBJ whole genome shotgun (WGS) entry which is preliminary data.</text>
</comment>
<feature type="compositionally biased region" description="Acidic residues" evidence="1">
    <location>
        <begin position="191"/>
        <end position="236"/>
    </location>
</feature>
<name>R3WD10_9ENTE</name>
<dbReference type="RefSeq" id="WP_010771710.1">
    <property type="nucleotide sequence ID" value="NZ_KB946333.1"/>
</dbReference>
<gene>
    <name evidence="2" type="ORF">UC7_01583</name>
</gene>
<dbReference type="STRING" id="317735.RU98_GL002192"/>
<evidence type="ECO:0000313" key="2">
    <source>
        <dbReference type="EMBL" id="EOL45786.1"/>
    </source>
</evidence>
<dbReference type="Proteomes" id="UP000013840">
    <property type="component" value="Unassembled WGS sequence"/>
</dbReference>
<proteinExistence type="predicted"/>
<organism evidence="2 3">
    <name type="scientific">Enterococcus caccae ATCC BAA-1240</name>
    <dbReference type="NCBI Taxonomy" id="1158612"/>
    <lineage>
        <taxon>Bacteria</taxon>
        <taxon>Bacillati</taxon>
        <taxon>Bacillota</taxon>
        <taxon>Bacilli</taxon>
        <taxon>Lactobacillales</taxon>
        <taxon>Enterococcaceae</taxon>
        <taxon>Enterococcus</taxon>
    </lineage>
</organism>
<evidence type="ECO:0000256" key="1">
    <source>
        <dbReference type="SAM" id="MobiDB-lite"/>
    </source>
</evidence>
<dbReference type="eggNOG" id="ENOG5032N1T">
    <property type="taxonomic scope" value="Bacteria"/>
</dbReference>
<reference evidence="2 3" key="1">
    <citation type="submission" date="2013-02" db="EMBL/GenBank/DDBJ databases">
        <title>The Genome Sequence of Enterococcus caccae BAA-1240.</title>
        <authorList>
            <consortium name="The Broad Institute Genome Sequencing Platform"/>
            <consortium name="The Broad Institute Genome Sequencing Center for Infectious Disease"/>
            <person name="Earl A.M."/>
            <person name="Gilmore M.S."/>
            <person name="Lebreton F."/>
            <person name="Walker B."/>
            <person name="Young S.K."/>
            <person name="Zeng Q."/>
            <person name="Gargeya S."/>
            <person name="Fitzgerald M."/>
            <person name="Haas B."/>
            <person name="Abouelleil A."/>
            <person name="Alvarado L."/>
            <person name="Arachchi H.M."/>
            <person name="Berlin A.M."/>
            <person name="Chapman S.B."/>
            <person name="Dewar J."/>
            <person name="Goldberg J."/>
            <person name="Griggs A."/>
            <person name="Gujja S."/>
            <person name="Hansen M."/>
            <person name="Howarth C."/>
            <person name="Imamovic A."/>
            <person name="Larimer J."/>
            <person name="McCowan C."/>
            <person name="Murphy C."/>
            <person name="Neiman D."/>
            <person name="Pearson M."/>
            <person name="Priest M."/>
            <person name="Roberts A."/>
            <person name="Saif S."/>
            <person name="Shea T."/>
            <person name="Sisk P."/>
            <person name="Sykes S."/>
            <person name="Wortman J."/>
            <person name="Nusbaum C."/>
            <person name="Birren B."/>
        </authorList>
    </citation>
    <scope>NUCLEOTIDE SEQUENCE [LARGE SCALE GENOMIC DNA]</scope>
    <source>
        <strain evidence="2 3">ATCC BAA-1240</strain>
    </source>
</reference>
<feature type="region of interest" description="Disordered" evidence="1">
    <location>
        <begin position="186"/>
        <end position="236"/>
    </location>
</feature>
<dbReference type="OrthoDB" id="2193895at2"/>
<protein>
    <submittedName>
        <fullName evidence="2">Uncharacterized protein</fullName>
    </submittedName>
</protein>
<dbReference type="EMBL" id="AJAU01000017">
    <property type="protein sequence ID" value="EOL45786.1"/>
    <property type="molecule type" value="Genomic_DNA"/>
</dbReference>
<accession>R3WD10</accession>